<keyword evidence="2" id="KW-1185">Reference proteome</keyword>
<reference evidence="1 2" key="1">
    <citation type="submission" date="2018-06" db="EMBL/GenBank/DDBJ databases">
        <title>Paenibacillus imtechensis sp. nov.</title>
        <authorList>
            <person name="Pinnaka A.K."/>
            <person name="Singh H."/>
            <person name="Kaur M."/>
        </authorList>
    </citation>
    <scope>NUCLEOTIDE SEQUENCE [LARGE SCALE GENOMIC DNA]</scope>
    <source>
        <strain evidence="1 2">SMB1</strain>
    </source>
</reference>
<dbReference type="InterPro" id="IPR013324">
    <property type="entry name" value="RNA_pol_sigma_r3/r4-like"/>
</dbReference>
<protein>
    <submittedName>
        <fullName evidence="1">Uncharacterized protein</fullName>
    </submittedName>
</protein>
<dbReference type="EMBL" id="QKRB01000044">
    <property type="protein sequence ID" value="PZD95222.1"/>
    <property type="molecule type" value="Genomic_DNA"/>
</dbReference>
<evidence type="ECO:0000313" key="2">
    <source>
        <dbReference type="Proteomes" id="UP000249522"/>
    </source>
</evidence>
<organism evidence="1 2">
    <name type="scientific">Paenibacillus sambharensis</name>
    <dbReference type="NCBI Taxonomy" id="1803190"/>
    <lineage>
        <taxon>Bacteria</taxon>
        <taxon>Bacillati</taxon>
        <taxon>Bacillota</taxon>
        <taxon>Bacilli</taxon>
        <taxon>Bacillales</taxon>
        <taxon>Paenibacillaceae</taxon>
        <taxon>Paenibacillus</taxon>
    </lineage>
</organism>
<dbReference type="AlphaFoldDB" id="A0A2W1LJN8"/>
<evidence type="ECO:0000313" key="1">
    <source>
        <dbReference type="EMBL" id="PZD95222.1"/>
    </source>
</evidence>
<dbReference type="OrthoDB" id="2472646at2"/>
<gene>
    <name evidence="1" type="ORF">DNH61_11725</name>
</gene>
<dbReference type="RefSeq" id="WP_111146851.1">
    <property type="nucleotide sequence ID" value="NZ_QKRB01000044.1"/>
</dbReference>
<dbReference type="SUPFAM" id="SSF88659">
    <property type="entry name" value="Sigma3 and sigma4 domains of RNA polymerase sigma factors"/>
    <property type="match status" value="1"/>
</dbReference>
<comment type="caution">
    <text evidence="1">The sequence shown here is derived from an EMBL/GenBank/DDBJ whole genome shotgun (WGS) entry which is preliminary data.</text>
</comment>
<sequence length="175" mass="20218">MIDVKRLLYGHTKLIAALANIHRSIAQVNKKRRYPGCTQQYNDDVRGIGGLPVSQTERFALDNVMNVDEERQQYEWDAEEHEYVIGLVKSALEALDDRQRECIKLCYFQGREPVAASMMMNLSLSHFYHVHRTAIADIEKCLNDGNIFMNRLIPVKKPQKRNKNARKRTAISEVS</sequence>
<dbReference type="Gene3D" id="1.10.10.10">
    <property type="entry name" value="Winged helix-like DNA-binding domain superfamily/Winged helix DNA-binding domain"/>
    <property type="match status" value="1"/>
</dbReference>
<dbReference type="InterPro" id="IPR036388">
    <property type="entry name" value="WH-like_DNA-bd_sf"/>
</dbReference>
<dbReference type="Proteomes" id="UP000249522">
    <property type="component" value="Unassembled WGS sequence"/>
</dbReference>
<name>A0A2W1LJN8_9BACL</name>
<accession>A0A2W1LJN8</accession>
<proteinExistence type="predicted"/>